<keyword evidence="5" id="KW-0732">Signal</keyword>
<feature type="region of interest" description="Disordered" evidence="12">
    <location>
        <begin position="20"/>
        <end position="61"/>
    </location>
</feature>
<keyword evidence="8" id="KW-0539">Nucleus</keyword>
<comment type="subunit">
    <text evidence="10">Heterodimer of a TEP1-N chain and an TEP1-C chain non-covalently linked. Forms a complex composed of TEP1-N and TEP1-C heterodimer, LRIM1 and APL1C; the interaction stabilizes TEP1-N and TEP1-C heterodimer, prevents its binding to tissues while circulating in the hemolymph and protects the thioester bond from hydrolysis. Mature TEP1 and to a lesser extent full-length TEP1 interact with SPCLIP1; the interaction is induced by microbial infection.</text>
</comment>
<comment type="function">
    <text evidence="9">Binds covalently through a thioester bond to the pathogen surface resulting in pathogen clearance.</text>
</comment>
<dbReference type="PANTHER" id="PTHR17605:SF0">
    <property type="entry name" value="RIBOSOME BIOGENESIS PROTEIN BOP1"/>
    <property type="match status" value="1"/>
</dbReference>
<dbReference type="GO" id="GO:0004866">
    <property type="term" value="F:endopeptidase inhibitor activity"/>
    <property type="evidence" value="ECO:0007669"/>
    <property type="project" value="InterPro"/>
</dbReference>
<protein>
    <recommendedName>
        <fullName evidence="11">TEP1-F</fullName>
    </recommendedName>
</protein>
<evidence type="ECO:0000313" key="14">
    <source>
        <dbReference type="Proteomes" id="UP000005239"/>
    </source>
</evidence>
<dbReference type="PROSITE" id="PS50082">
    <property type="entry name" value="WD_REPEATS_2"/>
    <property type="match status" value="1"/>
</dbReference>
<dbReference type="InterPro" id="IPR013783">
    <property type="entry name" value="Ig-like_fold"/>
</dbReference>
<evidence type="ECO:0000256" key="9">
    <source>
        <dbReference type="ARBA" id="ARBA00057615"/>
    </source>
</evidence>
<dbReference type="Pfam" id="PF17791">
    <property type="entry name" value="MG3"/>
    <property type="match status" value="1"/>
</dbReference>
<evidence type="ECO:0000256" key="1">
    <source>
        <dbReference type="ARBA" id="ARBA00004604"/>
    </source>
</evidence>
<dbReference type="InterPro" id="IPR012953">
    <property type="entry name" value="BOP1_N_dom"/>
</dbReference>
<accession>A0A8R1UW08</accession>
<dbReference type="InterPro" id="IPR041555">
    <property type="entry name" value="MG3"/>
</dbReference>
<dbReference type="PANTHER" id="PTHR17605">
    <property type="entry name" value="RIBOSOME BIOGENESIS PROTEIN BOP1 BLOCK OF PROLIFERATION 1 PROTEIN"/>
    <property type="match status" value="1"/>
</dbReference>
<dbReference type="GO" id="GO:0030687">
    <property type="term" value="C:preribosome, large subunit precursor"/>
    <property type="evidence" value="ECO:0000318"/>
    <property type="project" value="GO_Central"/>
</dbReference>
<evidence type="ECO:0000256" key="5">
    <source>
        <dbReference type="ARBA" id="ARBA00022729"/>
    </source>
</evidence>
<keyword evidence="14" id="KW-1185">Reference proteome</keyword>
<evidence type="ECO:0000256" key="7">
    <source>
        <dbReference type="ARBA" id="ARBA00023180"/>
    </source>
</evidence>
<dbReference type="InterPro" id="IPR002890">
    <property type="entry name" value="MG2"/>
</dbReference>
<dbReference type="Pfam" id="PF07703">
    <property type="entry name" value="A2M_BRD"/>
    <property type="match status" value="1"/>
</dbReference>
<dbReference type="Gene3D" id="2.60.40.1930">
    <property type="match status" value="1"/>
</dbReference>
<dbReference type="FunFam" id="2.60.40.1930:FF:000001">
    <property type="entry name" value="CD109 isoform 3"/>
    <property type="match status" value="1"/>
</dbReference>
<feature type="region of interest" description="Disordered" evidence="12">
    <location>
        <begin position="653"/>
        <end position="674"/>
    </location>
</feature>
<dbReference type="InterPro" id="IPR011625">
    <property type="entry name" value="A2M_N_BRD"/>
</dbReference>
<organism evidence="13 14">
    <name type="scientific">Pristionchus pacificus</name>
    <name type="common">Parasitic nematode worm</name>
    <dbReference type="NCBI Taxonomy" id="54126"/>
    <lineage>
        <taxon>Eukaryota</taxon>
        <taxon>Metazoa</taxon>
        <taxon>Ecdysozoa</taxon>
        <taxon>Nematoda</taxon>
        <taxon>Chromadorea</taxon>
        <taxon>Rhabditida</taxon>
        <taxon>Rhabditina</taxon>
        <taxon>Diplogasteromorpha</taxon>
        <taxon>Diplogasteroidea</taxon>
        <taxon>Neodiplogasteridae</taxon>
        <taxon>Pristionchus</taxon>
    </lineage>
</organism>
<gene>
    <name evidence="13" type="primary">WBGene00278620</name>
</gene>
<dbReference type="PROSITE" id="PS50294">
    <property type="entry name" value="WD_REPEATS_REGION"/>
    <property type="match status" value="1"/>
</dbReference>
<dbReference type="InterPro" id="IPR001680">
    <property type="entry name" value="WD40_rpt"/>
</dbReference>
<comment type="subcellular location">
    <subcellularLocation>
        <location evidence="1">Nucleus</location>
        <location evidence="1">Nucleolus</location>
    </subcellularLocation>
</comment>
<evidence type="ECO:0000256" key="6">
    <source>
        <dbReference type="ARBA" id="ARBA00022737"/>
    </source>
</evidence>
<dbReference type="InterPro" id="IPR036322">
    <property type="entry name" value="WD40_repeat_dom_sf"/>
</dbReference>
<dbReference type="Gene3D" id="2.130.10.10">
    <property type="entry name" value="YVTN repeat-like/Quinoprotein amine dehydrogenase"/>
    <property type="match status" value="1"/>
</dbReference>
<dbReference type="Pfam" id="PF01835">
    <property type="entry name" value="MG2"/>
    <property type="match status" value="1"/>
</dbReference>
<keyword evidence="6" id="KW-0677">Repeat</keyword>
<feature type="region of interest" description="Disordered" evidence="12">
    <location>
        <begin position="200"/>
        <end position="227"/>
    </location>
</feature>
<keyword evidence="3" id="KW-0698">rRNA processing</keyword>
<dbReference type="InterPro" id="IPR028598">
    <property type="entry name" value="BOP1/Erb1"/>
</dbReference>
<feature type="compositionally biased region" description="Basic and acidic residues" evidence="12">
    <location>
        <begin position="39"/>
        <end position="51"/>
    </location>
</feature>
<dbReference type="InterPro" id="IPR015943">
    <property type="entry name" value="WD40/YVTN_repeat-like_dom_sf"/>
</dbReference>
<keyword evidence="7" id="KW-0325">Glycoprotein</keyword>
<evidence type="ECO:0000313" key="13">
    <source>
        <dbReference type="EnsemblMetazoa" id="PPA40251.1"/>
    </source>
</evidence>
<dbReference type="SMART" id="SM00320">
    <property type="entry name" value="WD40"/>
    <property type="match status" value="4"/>
</dbReference>
<dbReference type="SMART" id="SM01035">
    <property type="entry name" value="BOP1NT"/>
    <property type="match status" value="1"/>
</dbReference>
<dbReference type="Proteomes" id="UP000005239">
    <property type="component" value="Unassembled WGS sequence"/>
</dbReference>
<proteinExistence type="predicted"/>
<feature type="compositionally biased region" description="Basic and acidic residues" evidence="12">
    <location>
        <begin position="20"/>
        <end position="31"/>
    </location>
</feature>
<sequence length="1385" mass="156373">MTRTVTKTLVKTARKRVLKSEVKPEEQKIDDANGTLNVKSEEITKEEKEQPDYYDSSDEEDLRNTIGNIPVQWYDDHDHIGYDLDGSKIDKPAAKGEIDAFLQKMEDPDYWRKVLDKQTGKEVVLSEEQIARIHALTSGKCPTIGYNPYQPFLDLYSQDTSIHPIDNREARKSEFTPSKDEMKQVAKLVYAIKMGWLKPRKPKEPKKKPAYDLWSDEGEEKSHTRSEMSRLRQHIPAPKMKLPNHVESYNPPEEYLFTEEEQQKWEEDEPEDRRISFVPKKYDSLRRVPAWDKMVQDRYDRCLDLYLAPRQMKMKLQLKDHTDLLPDLPNPNDLKPFPTNLAYIIPAHIGQVRALSFEPSGTEIVASGGEDGDVKLWSIGTGRCVKTISLGSPITSLAFCPNREKNLIAVAIEGMKVYLINCEVGDRLQVSATAAFINQLPIGVNESKIVWKRTEKNHGRITLNMNTEIRQVVWHAKGDYLATLGNVDVPEAVVIHQLSTAKSQTPFSKKKGPCRVYDLAKCGLVKKLQANMQTVSIMRTDNTGENLFVGGLDRRFSWMDLQLSTRPWRTLKHQASAIRDISYHKRLPLLATAGDDQQSVVYYAKIYTDSFKDNEIVPVKRLGAHTKMRYFSSLSILPFLIGLINCEETATSSSSLNESTTEPSPIPSESPLLLSSEPPPMIIDPFLPTMETTPKPPEKNYTGSYLVVAPKLVRPGLPYAVSVNILKSSEEDHIVRVEIRTDANDTIAARVVNNVKQGVPQTVTIEHISPDSLVSTNNYKVYVKGETLTGRVIFEESHSIDFNHKSLSIFVQTDKAIYKPGSVVKYRVIVVTPHLTPYTDTVSVKIIDPSQNVINQQLDKALNKGVFSSELSLASEPPLGDWEIQAETKSGIKYSKTFTVEKYVLPKFEVKVNTPSFITVDDELSVLVDAKYTYGKGVSGKVRVSLELPWHRWHPVARPLILNDDGTSTETQDDKQIERTVKLNNMGEATVVFTNEELKRHKLVLDYGGSSVRIVATVTEDLTEIQRNGTAQVSSYRNDVKLELEKQGETFKPALTYNVVVSLKQMDDTPVKATVPRRVQVTTYYNYPYNPEQPEQREDKTVKIVDLDAHGTSILPLEPPINCSSARIEAHYDRSGNDNFTNAVIYSSLYVEAAKSPSSSFLQLIHDTEATVEAGKTLSFTVKSTESIPMLTYQIMSRGSVLLSKEIPVSLSIDRLSAEPGQPVKFKVKADPNSYVGLLAVDQSVLLLKSGNDITKEMVESDIEEYDTTSGRGGFRPWEVSMRKKRSVWYPWWGVGGKDAQSIFENAGLVVLTDAYLYREPEPPIMIMEDDMEFAPMEEKMEVAADGISGMTAQSEDQLRIRSFFPETWIWNDLERSTCILIEKE</sequence>
<dbReference type="Gene3D" id="2.60.40.2950">
    <property type="match status" value="1"/>
</dbReference>
<dbReference type="SMART" id="SM01359">
    <property type="entry name" value="A2M_N_2"/>
    <property type="match status" value="1"/>
</dbReference>
<evidence type="ECO:0000256" key="2">
    <source>
        <dbReference type="ARBA" id="ARBA00022517"/>
    </source>
</evidence>
<dbReference type="GO" id="GO:0000463">
    <property type="term" value="P:maturation of LSU-rRNA from tricistronic rRNA transcript (SSU-rRNA, 5.8S rRNA, LSU-rRNA)"/>
    <property type="evidence" value="ECO:0000318"/>
    <property type="project" value="GO_Central"/>
</dbReference>
<keyword evidence="4" id="KW-0853">WD repeat</keyword>
<dbReference type="GO" id="GO:0070545">
    <property type="term" value="C:PeBoW complex"/>
    <property type="evidence" value="ECO:0000318"/>
    <property type="project" value="GO_Central"/>
</dbReference>
<dbReference type="EnsemblMetazoa" id="PPA40251.1">
    <property type="protein sequence ID" value="PPA40251.1"/>
    <property type="gene ID" value="WBGene00278620"/>
</dbReference>
<accession>A0A2A6CC32</accession>
<dbReference type="SUPFAM" id="SSF50978">
    <property type="entry name" value="WD40 repeat-like"/>
    <property type="match status" value="1"/>
</dbReference>
<evidence type="ECO:0000256" key="10">
    <source>
        <dbReference type="ARBA" id="ARBA00063781"/>
    </source>
</evidence>
<evidence type="ECO:0000256" key="8">
    <source>
        <dbReference type="ARBA" id="ARBA00023242"/>
    </source>
</evidence>
<dbReference type="Gene3D" id="2.60.40.1940">
    <property type="match status" value="1"/>
</dbReference>
<evidence type="ECO:0000256" key="11">
    <source>
        <dbReference type="ARBA" id="ARBA00078071"/>
    </source>
</evidence>
<dbReference type="OrthoDB" id="9998011at2759"/>
<dbReference type="Gene3D" id="2.60.40.10">
    <property type="entry name" value="Immunoglobulins"/>
    <property type="match status" value="1"/>
</dbReference>
<reference evidence="13" key="2">
    <citation type="submission" date="2022-06" db="UniProtKB">
        <authorList>
            <consortium name="EnsemblMetazoa"/>
        </authorList>
    </citation>
    <scope>IDENTIFICATION</scope>
    <source>
        <strain evidence="13">PS312</strain>
    </source>
</reference>
<evidence type="ECO:0000256" key="12">
    <source>
        <dbReference type="SAM" id="MobiDB-lite"/>
    </source>
</evidence>
<dbReference type="Gene3D" id="6.20.50.160">
    <property type="match status" value="1"/>
</dbReference>
<dbReference type="Pfam" id="PF00400">
    <property type="entry name" value="WD40"/>
    <property type="match status" value="1"/>
</dbReference>
<dbReference type="Pfam" id="PF08145">
    <property type="entry name" value="BOP1NT"/>
    <property type="match status" value="1"/>
</dbReference>
<evidence type="ECO:0000256" key="4">
    <source>
        <dbReference type="ARBA" id="ARBA00022574"/>
    </source>
</evidence>
<evidence type="ECO:0000256" key="3">
    <source>
        <dbReference type="ARBA" id="ARBA00022552"/>
    </source>
</evidence>
<name>A0A2A6CC32_PRIPA</name>
<reference evidence="14" key="1">
    <citation type="journal article" date="2008" name="Nat. Genet.">
        <title>The Pristionchus pacificus genome provides a unique perspective on nematode lifestyle and parasitism.</title>
        <authorList>
            <person name="Dieterich C."/>
            <person name="Clifton S.W."/>
            <person name="Schuster L.N."/>
            <person name="Chinwalla A."/>
            <person name="Delehaunty K."/>
            <person name="Dinkelacker I."/>
            <person name="Fulton L."/>
            <person name="Fulton R."/>
            <person name="Godfrey J."/>
            <person name="Minx P."/>
            <person name="Mitreva M."/>
            <person name="Roeseler W."/>
            <person name="Tian H."/>
            <person name="Witte H."/>
            <person name="Yang S.P."/>
            <person name="Wilson R.K."/>
            <person name="Sommer R.J."/>
        </authorList>
    </citation>
    <scope>NUCLEOTIDE SEQUENCE [LARGE SCALE GENOMIC DNA]</scope>
    <source>
        <strain evidence="14">PS312</strain>
    </source>
</reference>
<keyword evidence="2" id="KW-0690">Ribosome biogenesis</keyword>
<dbReference type="GO" id="GO:0043021">
    <property type="term" value="F:ribonucleoprotein complex binding"/>
    <property type="evidence" value="ECO:0000318"/>
    <property type="project" value="GO_Central"/>
</dbReference>